<dbReference type="Proteomes" id="UP000434172">
    <property type="component" value="Unassembled WGS sequence"/>
</dbReference>
<name>A0A8H3ZRY3_9PEZI</name>
<gene>
    <name evidence="2" type="ORF">GQ607_008716</name>
</gene>
<evidence type="ECO:0000313" key="3">
    <source>
        <dbReference type="Proteomes" id="UP000434172"/>
    </source>
</evidence>
<dbReference type="AlphaFoldDB" id="A0A8H3ZRY3"/>
<sequence length="100" mass="10891">MRKLYHATSCLPISTPKRPSARPHIPSRCGLPVHHPTAGNIQHPSNARPPSHFGTSARHDESSSSDGGVVCRHSRISIRGVFCSPRLFYTRQSVPLSSLG</sequence>
<evidence type="ECO:0000256" key="1">
    <source>
        <dbReference type="SAM" id="MobiDB-lite"/>
    </source>
</evidence>
<reference evidence="2 3" key="1">
    <citation type="submission" date="2019-12" db="EMBL/GenBank/DDBJ databases">
        <title>A genome sequence resource for the geographically widespread anthracnose pathogen Colletotrichum asianum.</title>
        <authorList>
            <person name="Meng Y."/>
        </authorList>
    </citation>
    <scope>NUCLEOTIDE SEQUENCE [LARGE SCALE GENOMIC DNA]</scope>
    <source>
        <strain evidence="2 3">ICMP 18580</strain>
    </source>
</reference>
<organism evidence="2 3">
    <name type="scientific">Colletotrichum asianum</name>
    <dbReference type="NCBI Taxonomy" id="702518"/>
    <lineage>
        <taxon>Eukaryota</taxon>
        <taxon>Fungi</taxon>
        <taxon>Dikarya</taxon>
        <taxon>Ascomycota</taxon>
        <taxon>Pezizomycotina</taxon>
        <taxon>Sordariomycetes</taxon>
        <taxon>Hypocreomycetidae</taxon>
        <taxon>Glomerellales</taxon>
        <taxon>Glomerellaceae</taxon>
        <taxon>Colletotrichum</taxon>
        <taxon>Colletotrichum gloeosporioides species complex</taxon>
    </lineage>
</organism>
<proteinExistence type="predicted"/>
<evidence type="ECO:0000313" key="2">
    <source>
        <dbReference type="EMBL" id="KAF0324011.1"/>
    </source>
</evidence>
<protein>
    <submittedName>
        <fullName evidence="2">Uncharacterized protein</fullName>
    </submittedName>
</protein>
<accession>A0A8H3ZRY3</accession>
<comment type="caution">
    <text evidence="2">The sequence shown here is derived from an EMBL/GenBank/DDBJ whole genome shotgun (WGS) entry which is preliminary data.</text>
</comment>
<keyword evidence="3" id="KW-1185">Reference proteome</keyword>
<dbReference type="EMBL" id="WOWK01000047">
    <property type="protein sequence ID" value="KAF0324011.1"/>
    <property type="molecule type" value="Genomic_DNA"/>
</dbReference>
<feature type="region of interest" description="Disordered" evidence="1">
    <location>
        <begin position="32"/>
        <end position="69"/>
    </location>
</feature>